<dbReference type="EMBL" id="AABL01002186">
    <property type="protein sequence ID" value="EAA18679.1"/>
    <property type="molecule type" value="Genomic_DNA"/>
</dbReference>
<protein>
    <submittedName>
        <fullName evidence="2">Uncharacterized protein</fullName>
    </submittedName>
</protein>
<evidence type="ECO:0000313" key="3">
    <source>
        <dbReference type="Proteomes" id="UP000008553"/>
    </source>
</evidence>
<feature type="non-terminal residue" evidence="2">
    <location>
        <position position="1"/>
    </location>
</feature>
<comment type="caution">
    <text evidence="2">The sequence shown here is derived from an EMBL/GenBank/DDBJ whole genome shotgun (WGS) entry which is preliminary data.</text>
</comment>
<feature type="transmembrane region" description="Helical" evidence="1">
    <location>
        <begin position="65"/>
        <end position="84"/>
    </location>
</feature>
<gene>
    <name evidence="2" type="ORF">PY06457</name>
</gene>
<feature type="transmembrane region" description="Helical" evidence="1">
    <location>
        <begin position="26"/>
        <end position="59"/>
    </location>
</feature>
<reference evidence="2 3" key="1">
    <citation type="journal article" date="2002" name="Nature">
        <title>Genome sequence and comparative analysis of the model rodent malaria parasite Plasmodium yoelii yoelii.</title>
        <authorList>
            <person name="Carlton J.M."/>
            <person name="Angiuoli S.V."/>
            <person name="Suh B.B."/>
            <person name="Kooij T.W."/>
            <person name="Pertea M."/>
            <person name="Silva J.C."/>
            <person name="Ermolaeva M.D."/>
            <person name="Allen J.E."/>
            <person name="Selengut J.D."/>
            <person name="Koo H.L."/>
            <person name="Peterson J.D."/>
            <person name="Pop M."/>
            <person name="Kosack D.S."/>
            <person name="Shumway M.F."/>
            <person name="Bidwell S.L."/>
            <person name="Shallom S.J."/>
            <person name="van Aken S.E."/>
            <person name="Riedmuller S.B."/>
            <person name="Feldblyum T.V."/>
            <person name="Cho J.K."/>
            <person name="Quackenbush J."/>
            <person name="Sedegah M."/>
            <person name="Shoaibi A."/>
            <person name="Cummings L.M."/>
            <person name="Florens L."/>
            <person name="Yates J.R."/>
            <person name="Raine J.D."/>
            <person name="Sinden R.E."/>
            <person name="Harris M.A."/>
            <person name="Cunningham D.A."/>
            <person name="Preiser P.R."/>
            <person name="Bergman L.W."/>
            <person name="Vaidya A.B."/>
            <person name="van Lin L.H."/>
            <person name="Janse C.J."/>
            <person name="Waters A.P."/>
            <person name="Smith H.O."/>
            <person name="White O.R."/>
            <person name="Salzberg S.L."/>
            <person name="Venter J.C."/>
            <person name="Fraser C.M."/>
            <person name="Hoffman S.L."/>
            <person name="Gardner M.J."/>
            <person name="Carucci D.J."/>
        </authorList>
    </citation>
    <scope>NUCLEOTIDE SEQUENCE [LARGE SCALE GENOMIC DNA]</scope>
    <source>
        <strain evidence="2 3">17XNL</strain>
    </source>
</reference>
<dbReference type="InParanoid" id="Q7RAP2"/>
<dbReference type="Proteomes" id="UP000008553">
    <property type="component" value="Unassembled WGS sequence"/>
</dbReference>
<sequence>LYNILKHNNFTKITYFFEKYKIIKSCFFYFFIFILFYFILFIFLFFISLLTNKIIIYLFNESKKLNTTVLYIYIHLYSFIYLCLHA</sequence>
<dbReference type="AlphaFoldDB" id="Q7RAP2"/>
<evidence type="ECO:0000313" key="2">
    <source>
        <dbReference type="EMBL" id="EAA18679.1"/>
    </source>
</evidence>
<proteinExistence type="predicted"/>
<keyword evidence="1" id="KW-1133">Transmembrane helix</keyword>
<keyword evidence="1" id="KW-0812">Transmembrane</keyword>
<dbReference type="PaxDb" id="73239-Q7RAP2"/>
<keyword evidence="1" id="KW-0472">Membrane</keyword>
<keyword evidence="3" id="KW-1185">Reference proteome</keyword>
<accession>Q7RAP2</accession>
<name>Q7RAP2_PLAYO</name>
<organism evidence="2 3">
    <name type="scientific">Plasmodium yoelii yoelii</name>
    <dbReference type="NCBI Taxonomy" id="73239"/>
    <lineage>
        <taxon>Eukaryota</taxon>
        <taxon>Sar</taxon>
        <taxon>Alveolata</taxon>
        <taxon>Apicomplexa</taxon>
        <taxon>Aconoidasida</taxon>
        <taxon>Haemosporida</taxon>
        <taxon>Plasmodiidae</taxon>
        <taxon>Plasmodium</taxon>
        <taxon>Plasmodium (Vinckeia)</taxon>
    </lineage>
</organism>
<evidence type="ECO:0000256" key="1">
    <source>
        <dbReference type="SAM" id="Phobius"/>
    </source>
</evidence>